<sequence>MSIVKRRDFPFVMFILTVLKDTIHIQPYNFQKPKFEALTDEINRIYANKVIQEVGLCICLYDIISASEEIVHYGNGASYAKVTFRLIVFRPFIGEILEGMVSSNTTEGVKAKNLNYQVTLGYFDDILIPTNQDDRWKFDHETQVWVRLWDNVAPEEDWETVEDKYLYMYMDKDLPIRFRVIDEKFTDVGTKGPPPKRTGAVAGQKAPMPASSSLPSDVMINPIAVDSSNESGAGKITPGAMGTGSKPGPSQSSTMLGNKPTLSLTNIKQAPYELIGSIAERGLGATVWNWSA</sequence>
<dbReference type="AlphaFoldDB" id="A0A9N9A4Y9"/>
<evidence type="ECO:0000256" key="5">
    <source>
        <dbReference type="ARBA" id="ARBA00023242"/>
    </source>
</evidence>
<reference evidence="9" key="1">
    <citation type="submission" date="2021-06" db="EMBL/GenBank/DDBJ databases">
        <authorList>
            <person name="Kallberg Y."/>
            <person name="Tangrot J."/>
            <person name="Rosling A."/>
        </authorList>
    </citation>
    <scope>NUCLEOTIDE SEQUENCE</scope>
    <source>
        <strain evidence="9">CL551</strain>
    </source>
</reference>
<accession>A0A9N9A4Y9</accession>
<feature type="region of interest" description="Disordered" evidence="6">
    <location>
        <begin position="189"/>
        <end position="213"/>
    </location>
</feature>
<dbReference type="InterPro" id="IPR005576">
    <property type="entry name" value="Rpb7-like_N"/>
</dbReference>
<dbReference type="Gene3D" id="2.40.50.140">
    <property type="entry name" value="Nucleic acid-binding proteins"/>
    <property type="match status" value="1"/>
</dbReference>
<dbReference type="CDD" id="cd04330">
    <property type="entry name" value="RNAP_III_Rpc25_N"/>
    <property type="match status" value="1"/>
</dbReference>
<dbReference type="InterPro" id="IPR012340">
    <property type="entry name" value="NA-bd_OB-fold"/>
</dbReference>
<dbReference type="GO" id="GO:0006384">
    <property type="term" value="P:transcription initiation at RNA polymerase III promoter"/>
    <property type="evidence" value="ECO:0007669"/>
    <property type="project" value="TreeGrafter"/>
</dbReference>
<dbReference type="EMBL" id="CAJVPV010002157">
    <property type="protein sequence ID" value="CAG8519307.1"/>
    <property type="molecule type" value="Genomic_DNA"/>
</dbReference>
<evidence type="ECO:0000256" key="1">
    <source>
        <dbReference type="ARBA" id="ARBA00004123"/>
    </source>
</evidence>
<evidence type="ECO:0000313" key="9">
    <source>
        <dbReference type="EMBL" id="CAG8519307.1"/>
    </source>
</evidence>
<keyword evidence="10" id="KW-1185">Reference proteome</keyword>
<keyword evidence="3" id="KW-0240">DNA-directed RNA polymerase</keyword>
<feature type="domain" description="RNA polymerase Rpb7-like N-terminal" evidence="7">
    <location>
        <begin position="20"/>
        <end position="76"/>
    </location>
</feature>
<dbReference type="Pfam" id="PF03876">
    <property type="entry name" value="SHS2_Rpb7-N"/>
    <property type="match status" value="1"/>
</dbReference>
<name>A0A9N9A4Y9_9GLOM</name>
<dbReference type="Gene3D" id="3.30.1490.120">
    <property type="entry name" value="RNA polymerase Rpb7-like, N-terminal domain"/>
    <property type="match status" value="1"/>
</dbReference>
<feature type="region of interest" description="Disordered" evidence="6">
    <location>
        <begin position="227"/>
        <end position="259"/>
    </location>
</feature>
<feature type="compositionally biased region" description="Polar residues" evidence="6">
    <location>
        <begin position="248"/>
        <end position="259"/>
    </location>
</feature>
<dbReference type="PANTHER" id="PTHR12709:SF1">
    <property type="entry name" value="DNA-DIRECTED RNA POLYMERASE III SUBUNIT RPC8"/>
    <property type="match status" value="1"/>
</dbReference>
<evidence type="ECO:0000259" key="8">
    <source>
        <dbReference type="Pfam" id="PF08292"/>
    </source>
</evidence>
<dbReference type="FunFam" id="3.30.1490.120:FF:000002">
    <property type="entry name" value="DNA-directed RNA polymerase III subunit RPC8"/>
    <property type="match status" value="1"/>
</dbReference>
<comment type="caution">
    <text evidence="9">The sequence shown here is derived from an EMBL/GenBank/DDBJ whole genome shotgun (WGS) entry which is preliminary data.</text>
</comment>
<keyword evidence="5" id="KW-0539">Nucleus</keyword>
<dbReference type="OrthoDB" id="10256606at2759"/>
<dbReference type="InterPro" id="IPR045113">
    <property type="entry name" value="Rpb7-like"/>
</dbReference>
<dbReference type="Pfam" id="PF08292">
    <property type="entry name" value="RNA_pol_Rbc25"/>
    <property type="match status" value="1"/>
</dbReference>
<evidence type="ECO:0000256" key="2">
    <source>
        <dbReference type="ARBA" id="ARBA00009307"/>
    </source>
</evidence>
<gene>
    <name evidence="9" type="ORF">AMORRO_LOCUS4120</name>
</gene>
<protein>
    <submittedName>
        <fullName evidence="9">15019_t:CDS:1</fullName>
    </submittedName>
</protein>
<dbReference type="InterPro" id="IPR013238">
    <property type="entry name" value="RNA_pol_III_Rbc25"/>
</dbReference>
<evidence type="ECO:0000256" key="6">
    <source>
        <dbReference type="SAM" id="MobiDB-lite"/>
    </source>
</evidence>
<evidence type="ECO:0000256" key="4">
    <source>
        <dbReference type="ARBA" id="ARBA00023163"/>
    </source>
</evidence>
<dbReference type="InterPro" id="IPR036898">
    <property type="entry name" value="RNA_pol_Rpb7-like_N_sf"/>
</dbReference>
<proteinExistence type="inferred from homology"/>
<dbReference type="GO" id="GO:0005666">
    <property type="term" value="C:RNA polymerase III complex"/>
    <property type="evidence" value="ECO:0007669"/>
    <property type="project" value="TreeGrafter"/>
</dbReference>
<evidence type="ECO:0000256" key="3">
    <source>
        <dbReference type="ARBA" id="ARBA00022478"/>
    </source>
</evidence>
<dbReference type="PANTHER" id="PTHR12709">
    <property type="entry name" value="DNA-DIRECTED RNA POLYMERASE II, III"/>
    <property type="match status" value="1"/>
</dbReference>
<evidence type="ECO:0000313" key="10">
    <source>
        <dbReference type="Proteomes" id="UP000789342"/>
    </source>
</evidence>
<dbReference type="SUPFAM" id="SSF88798">
    <property type="entry name" value="N-terminal, heterodimerisation domain of RBP7 (RpoE)"/>
    <property type="match status" value="1"/>
</dbReference>
<comment type="similarity">
    <text evidence="2">Belongs to the eukaryotic RPB7/RPC8 RNA polymerase subunit family.</text>
</comment>
<feature type="domain" description="RNA polymerase III subunit Rpc25" evidence="8">
    <location>
        <begin position="95"/>
        <end position="198"/>
    </location>
</feature>
<keyword evidence="4" id="KW-0804">Transcription</keyword>
<comment type="subcellular location">
    <subcellularLocation>
        <location evidence="1">Nucleus</location>
    </subcellularLocation>
</comment>
<evidence type="ECO:0000259" key="7">
    <source>
        <dbReference type="Pfam" id="PF03876"/>
    </source>
</evidence>
<organism evidence="9 10">
    <name type="scientific">Acaulospora morrowiae</name>
    <dbReference type="NCBI Taxonomy" id="94023"/>
    <lineage>
        <taxon>Eukaryota</taxon>
        <taxon>Fungi</taxon>
        <taxon>Fungi incertae sedis</taxon>
        <taxon>Mucoromycota</taxon>
        <taxon>Glomeromycotina</taxon>
        <taxon>Glomeromycetes</taxon>
        <taxon>Diversisporales</taxon>
        <taxon>Acaulosporaceae</taxon>
        <taxon>Acaulospora</taxon>
    </lineage>
</organism>
<dbReference type="Proteomes" id="UP000789342">
    <property type="component" value="Unassembled WGS sequence"/>
</dbReference>